<dbReference type="Gene3D" id="2.40.30.170">
    <property type="match status" value="1"/>
</dbReference>
<comment type="similarity">
    <text evidence="1">Belongs to the membrane fusion protein (MFP) (TC 8.A.1) family.</text>
</comment>
<evidence type="ECO:0000313" key="6">
    <source>
        <dbReference type="Proteomes" id="UP000064912"/>
    </source>
</evidence>
<protein>
    <submittedName>
        <fullName evidence="5">RND family efflux transporter subunit MFP</fullName>
    </submittedName>
</protein>
<dbReference type="Gene3D" id="2.40.50.100">
    <property type="match status" value="1"/>
</dbReference>
<organism evidence="5 6">
    <name type="scientific">Rhodovulum sulfidophilum</name>
    <name type="common">Rhodobacter sulfidophilus</name>
    <dbReference type="NCBI Taxonomy" id="35806"/>
    <lineage>
        <taxon>Bacteria</taxon>
        <taxon>Pseudomonadati</taxon>
        <taxon>Pseudomonadota</taxon>
        <taxon>Alphaproteobacteria</taxon>
        <taxon>Rhodobacterales</taxon>
        <taxon>Paracoccaceae</taxon>
        <taxon>Rhodovulum</taxon>
    </lineage>
</organism>
<dbReference type="EMBL" id="AP014800">
    <property type="protein sequence ID" value="BAQ68202.1"/>
    <property type="molecule type" value="Genomic_DNA"/>
</dbReference>
<evidence type="ECO:0000256" key="1">
    <source>
        <dbReference type="ARBA" id="ARBA00009477"/>
    </source>
</evidence>
<gene>
    <name evidence="5" type="ORF">NHU_01037</name>
</gene>
<keyword evidence="2" id="KW-0175">Coiled coil</keyword>
<feature type="coiled-coil region" evidence="2">
    <location>
        <begin position="135"/>
        <end position="162"/>
    </location>
</feature>
<feature type="domain" description="Multidrug resistance protein MdtA-like C-terminal permuted SH3" evidence="4">
    <location>
        <begin position="283"/>
        <end position="341"/>
    </location>
</feature>
<sequence length="356" mass="37324">MSRLLALALALLPMTASADSHACSEGSAQIRPVVSEKVSADPTRQRAFAGVVAAAHSADLAFQTIGRVARVAVDPGDRVSEGDVLASLDRVDLQEDLASARAALGSAKAEAAYARQSHERVRMLAERGIAPIAQLEKAQAARDTAEARAEAASADLARAREALGHGTLRAPNDGIVLSTAIEAGTVVAAGTPILTLADLRGREAVIDVPGEFLQVLPPDARFDVVIHAEDATSHPARLRLVEPMLGDNIRTRRLRLTITEGAEDFRIGSLVSATLARLDLPVMTLPLTALSGPAEAPSVWRVAPKDRRLARVPVETGRRLADRIEITHGLAVGDEIVVKGAACLGEGQTVGPMVAP</sequence>
<evidence type="ECO:0000259" key="4">
    <source>
        <dbReference type="Pfam" id="PF25967"/>
    </source>
</evidence>
<feature type="chain" id="PRO_5002300912" evidence="3">
    <location>
        <begin position="19"/>
        <end position="356"/>
    </location>
</feature>
<dbReference type="PATRIC" id="fig|35806.4.peg.1062"/>
<keyword evidence="3" id="KW-0732">Signal</keyword>
<dbReference type="InterPro" id="IPR006143">
    <property type="entry name" value="RND_pump_MFP"/>
</dbReference>
<proteinExistence type="inferred from homology"/>
<dbReference type="SUPFAM" id="SSF111369">
    <property type="entry name" value="HlyD-like secretion proteins"/>
    <property type="match status" value="1"/>
</dbReference>
<dbReference type="GO" id="GO:0015562">
    <property type="term" value="F:efflux transmembrane transporter activity"/>
    <property type="evidence" value="ECO:0007669"/>
    <property type="project" value="TreeGrafter"/>
</dbReference>
<dbReference type="GO" id="GO:1990281">
    <property type="term" value="C:efflux pump complex"/>
    <property type="evidence" value="ECO:0007669"/>
    <property type="project" value="TreeGrafter"/>
</dbReference>
<accession>A0A0D6AZD1</accession>
<dbReference type="Pfam" id="PF25967">
    <property type="entry name" value="RND-MFP_C"/>
    <property type="match status" value="1"/>
</dbReference>
<dbReference type="NCBIfam" id="TIGR01730">
    <property type="entry name" value="RND_mfp"/>
    <property type="match status" value="1"/>
</dbReference>
<dbReference type="eggNOG" id="COG0845">
    <property type="taxonomic scope" value="Bacteria"/>
</dbReference>
<evidence type="ECO:0000256" key="3">
    <source>
        <dbReference type="SAM" id="SignalP"/>
    </source>
</evidence>
<dbReference type="Gene3D" id="1.10.287.470">
    <property type="entry name" value="Helix hairpin bin"/>
    <property type="match status" value="1"/>
</dbReference>
<dbReference type="PANTHER" id="PTHR30469:SF15">
    <property type="entry name" value="HLYD FAMILY OF SECRETION PROTEINS"/>
    <property type="match status" value="1"/>
</dbReference>
<dbReference type="InterPro" id="IPR058627">
    <property type="entry name" value="MdtA-like_C"/>
</dbReference>
<dbReference type="AlphaFoldDB" id="A0A0D6AZD1"/>
<dbReference type="Gene3D" id="2.40.420.20">
    <property type="match status" value="1"/>
</dbReference>
<feature type="signal peptide" evidence="3">
    <location>
        <begin position="1"/>
        <end position="18"/>
    </location>
</feature>
<evidence type="ECO:0000256" key="2">
    <source>
        <dbReference type="SAM" id="Coils"/>
    </source>
</evidence>
<name>A0A0D6AZD1_RHOSU</name>
<reference evidence="5 6" key="1">
    <citation type="submission" date="2015-02" db="EMBL/GenBank/DDBJ databases">
        <title>Genome sequene of Rhodovulum sulfidophilum DSM 2351.</title>
        <authorList>
            <person name="Nagao N."/>
        </authorList>
    </citation>
    <scope>NUCLEOTIDE SEQUENCE [LARGE SCALE GENOMIC DNA]</scope>
    <source>
        <strain evidence="5 6">DSM 2351</strain>
    </source>
</reference>
<dbReference type="KEGG" id="rsu:NHU_01037"/>
<evidence type="ECO:0000313" key="5">
    <source>
        <dbReference type="EMBL" id="BAQ68202.1"/>
    </source>
</evidence>
<dbReference type="Proteomes" id="UP000064912">
    <property type="component" value="Chromosome"/>
</dbReference>
<dbReference type="PANTHER" id="PTHR30469">
    <property type="entry name" value="MULTIDRUG RESISTANCE PROTEIN MDTA"/>
    <property type="match status" value="1"/>
</dbReference>